<dbReference type="Pfam" id="PF02604">
    <property type="entry name" value="PhdYeFM_antitox"/>
    <property type="match status" value="1"/>
</dbReference>
<name>A0A2K1Q9X6_9GAMM</name>
<comment type="function">
    <text evidence="2">Antitoxin component of a type II toxin-antitoxin (TA) system.</text>
</comment>
<dbReference type="OrthoDB" id="72009at2"/>
<dbReference type="AlphaFoldDB" id="A0A2K1Q9X6"/>
<dbReference type="NCBIfam" id="TIGR01552">
    <property type="entry name" value="phd_fam"/>
    <property type="match status" value="1"/>
</dbReference>
<comment type="caution">
    <text evidence="3">The sequence shown here is derived from an EMBL/GenBank/DDBJ whole genome shotgun (WGS) entry which is preliminary data.</text>
</comment>
<dbReference type="InterPro" id="IPR036165">
    <property type="entry name" value="YefM-like_sf"/>
</dbReference>
<dbReference type="EMBL" id="NWUO01000006">
    <property type="protein sequence ID" value="PNS11825.1"/>
    <property type="molecule type" value="Genomic_DNA"/>
</dbReference>
<organism evidence="3 4">
    <name type="scientific">Mixta theicola</name>
    <dbReference type="NCBI Taxonomy" id="1458355"/>
    <lineage>
        <taxon>Bacteria</taxon>
        <taxon>Pseudomonadati</taxon>
        <taxon>Pseudomonadota</taxon>
        <taxon>Gammaproteobacteria</taxon>
        <taxon>Enterobacterales</taxon>
        <taxon>Erwiniaceae</taxon>
        <taxon>Mixta</taxon>
    </lineage>
</organism>
<evidence type="ECO:0000313" key="4">
    <source>
        <dbReference type="Proteomes" id="UP000236345"/>
    </source>
</evidence>
<evidence type="ECO:0000313" key="3">
    <source>
        <dbReference type="EMBL" id="PNS11825.1"/>
    </source>
</evidence>
<keyword evidence="4" id="KW-1185">Reference proteome</keyword>
<proteinExistence type="inferred from homology"/>
<dbReference type="SUPFAM" id="SSF143120">
    <property type="entry name" value="YefM-like"/>
    <property type="match status" value="1"/>
</dbReference>
<accession>A0A2K1Q9X6</accession>
<protein>
    <recommendedName>
        <fullName evidence="2">Antitoxin</fullName>
    </recommendedName>
</protein>
<evidence type="ECO:0000256" key="1">
    <source>
        <dbReference type="ARBA" id="ARBA00009981"/>
    </source>
</evidence>
<dbReference type="Gene3D" id="3.40.1620.10">
    <property type="entry name" value="YefM-like domain"/>
    <property type="match status" value="1"/>
</dbReference>
<dbReference type="Proteomes" id="UP000236345">
    <property type="component" value="Unassembled WGS sequence"/>
</dbReference>
<dbReference type="RefSeq" id="WP_103059664.1">
    <property type="nucleotide sequence ID" value="NZ_BSOF01000005.1"/>
</dbReference>
<reference evidence="4" key="1">
    <citation type="submission" date="2017-09" db="EMBL/GenBank/DDBJ databases">
        <authorList>
            <person name="Palmer M."/>
            <person name="Steenkamp E.T."/>
            <person name="Coetzee M.P."/>
            <person name="Avontuur J.R."/>
            <person name="Van Zyl E."/>
            <person name="Chan W.-Y."/>
            <person name="Blom J."/>
            <person name="Venter S.N."/>
        </authorList>
    </citation>
    <scope>NUCLEOTIDE SEQUENCE [LARGE SCALE GENOMIC DNA]</scope>
    <source>
        <strain evidence="4">QC88-366</strain>
    </source>
</reference>
<evidence type="ECO:0000256" key="2">
    <source>
        <dbReference type="RuleBase" id="RU362080"/>
    </source>
</evidence>
<dbReference type="InterPro" id="IPR006442">
    <property type="entry name" value="Antitoxin_Phd/YefM"/>
</dbReference>
<sequence>MTITTISSRAFNQEISKAKKSSKNGPVYITDRGKPAYVLLSWEEFKKLSGSRRNILDALQMVEAADIDFEPERGNIINRDVDF</sequence>
<comment type="similarity">
    <text evidence="1 2">Belongs to the phD/YefM antitoxin family.</text>
</comment>
<gene>
    <name evidence="3" type="ORF">COO59_10035</name>
</gene>